<proteinExistence type="inferred from homology"/>
<feature type="domain" description="ABC transmembrane type-1" evidence="8">
    <location>
        <begin position="70"/>
        <end position="281"/>
    </location>
</feature>
<feature type="transmembrane region" description="Helical" evidence="7">
    <location>
        <begin position="230"/>
        <end position="250"/>
    </location>
</feature>
<evidence type="ECO:0000313" key="10">
    <source>
        <dbReference type="Proteomes" id="UP000006804"/>
    </source>
</evidence>
<evidence type="ECO:0000256" key="4">
    <source>
        <dbReference type="ARBA" id="ARBA00022692"/>
    </source>
</evidence>
<dbReference type="HOGENOM" id="CLU_016047_0_3_0"/>
<evidence type="ECO:0000256" key="7">
    <source>
        <dbReference type="RuleBase" id="RU363032"/>
    </source>
</evidence>
<dbReference type="SUPFAM" id="SSF161098">
    <property type="entry name" value="MetI-like"/>
    <property type="match status" value="1"/>
</dbReference>
<feature type="transmembrane region" description="Helical" evidence="7">
    <location>
        <begin position="74"/>
        <end position="96"/>
    </location>
</feature>
<feature type="transmembrane region" description="Helical" evidence="7">
    <location>
        <begin position="167"/>
        <end position="187"/>
    </location>
</feature>
<dbReference type="PANTHER" id="PTHR43005:SF1">
    <property type="entry name" value="SPERMIDINE_PUTRESCINE TRANSPORT SYSTEM PERMEASE PROTEIN"/>
    <property type="match status" value="1"/>
</dbReference>
<dbReference type="PROSITE" id="PS50928">
    <property type="entry name" value="ABC_TM1"/>
    <property type="match status" value="1"/>
</dbReference>
<keyword evidence="3" id="KW-1003">Cell membrane</keyword>
<dbReference type="RefSeq" id="WP_013931649.1">
    <property type="nucleotide sequence ID" value="NC_015707.1"/>
</dbReference>
<dbReference type="STRING" id="688269.Theth_0331"/>
<dbReference type="Proteomes" id="UP000006804">
    <property type="component" value="Chromosome"/>
</dbReference>
<evidence type="ECO:0000313" key="9">
    <source>
        <dbReference type="EMBL" id="AEH50426.1"/>
    </source>
</evidence>
<dbReference type="PANTHER" id="PTHR43005">
    <property type="entry name" value="BLR7065 PROTEIN"/>
    <property type="match status" value="1"/>
</dbReference>
<dbReference type="InterPro" id="IPR000515">
    <property type="entry name" value="MetI-like"/>
</dbReference>
<reference evidence="9 10" key="1">
    <citation type="submission" date="2010-11" db="EMBL/GenBank/DDBJ databases">
        <title>The complete genome of Thermotoga thermarum DSM 5069.</title>
        <authorList>
            <consortium name="US DOE Joint Genome Institute (JGI-PGF)"/>
            <person name="Lucas S."/>
            <person name="Copeland A."/>
            <person name="Lapidus A."/>
            <person name="Bruce D."/>
            <person name="Goodwin L."/>
            <person name="Pitluck S."/>
            <person name="Kyrpides N."/>
            <person name="Mavromatis K."/>
            <person name="Ivanova N."/>
            <person name="Zeytun A."/>
            <person name="Brettin T."/>
            <person name="Detter J.C."/>
            <person name="Tapia R."/>
            <person name="Han C."/>
            <person name="Land M."/>
            <person name="Hauser L."/>
            <person name="Markowitz V."/>
            <person name="Cheng J.-F."/>
            <person name="Hugenholtz P."/>
            <person name="Woyke T."/>
            <person name="Wu D."/>
            <person name="Spring S."/>
            <person name="Schroeder M."/>
            <person name="Brambilla E."/>
            <person name="Klenk H.-P."/>
            <person name="Eisen J.A."/>
        </authorList>
    </citation>
    <scope>NUCLEOTIDE SEQUENCE [LARGE SCALE GENOMIC DNA]</scope>
    <source>
        <strain evidence="9 10">DSM 5069</strain>
    </source>
</reference>
<keyword evidence="10" id="KW-1185">Reference proteome</keyword>
<dbReference type="AlphaFoldDB" id="F7YVC3"/>
<evidence type="ECO:0000256" key="3">
    <source>
        <dbReference type="ARBA" id="ARBA00022475"/>
    </source>
</evidence>
<feature type="transmembrane region" description="Helical" evidence="7">
    <location>
        <begin position="127"/>
        <end position="147"/>
    </location>
</feature>
<protein>
    <submittedName>
        <fullName evidence="9">Binding-protein-dependent transport systems inner membrane component</fullName>
    </submittedName>
</protein>
<organism evidence="9 10">
    <name type="scientific">Pseudothermotoga thermarum DSM 5069</name>
    <dbReference type="NCBI Taxonomy" id="688269"/>
    <lineage>
        <taxon>Bacteria</taxon>
        <taxon>Thermotogati</taxon>
        <taxon>Thermotogota</taxon>
        <taxon>Thermotogae</taxon>
        <taxon>Thermotogales</taxon>
        <taxon>Thermotogaceae</taxon>
        <taxon>Pseudothermotoga</taxon>
    </lineage>
</organism>
<comment type="similarity">
    <text evidence="7">Belongs to the binding-protein-dependent transport system permease family.</text>
</comment>
<dbReference type="OrthoDB" id="9809527at2"/>
<dbReference type="InterPro" id="IPR035906">
    <property type="entry name" value="MetI-like_sf"/>
</dbReference>
<keyword evidence="6 7" id="KW-0472">Membrane</keyword>
<dbReference type="PATRIC" id="fig|688269.3.peg.342"/>
<keyword evidence="5 7" id="KW-1133">Transmembrane helix</keyword>
<dbReference type="Pfam" id="PF00528">
    <property type="entry name" value="BPD_transp_1"/>
    <property type="match status" value="1"/>
</dbReference>
<dbReference type="EMBL" id="CP002351">
    <property type="protein sequence ID" value="AEH50426.1"/>
    <property type="molecule type" value="Genomic_DNA"/>
</dbReference>
<evidence type="ECO:0000256" key="6">
    <source>
        <dbReference type="ARBA" id="ARBA00023136"/>
    </source>
</evidence>
<name>F7YVC3_9THEM</name>
<comment type="subcellular location">
    <subcellularLocation>
        <location evidence="1 7">Cell membrane</location>
        <topology evidence="1 7">Multi-pass membrane protein</topology>
    </subcellularLocation>
</comment>
<evidence type="ECO:0000256" key="2">
    <source>
        <dbReference type="ARBA" id="ARBA00022448"/>
    </source>
</evidence>
<keyword evidence="4 7" id="KW-0812">Transmembrane</keyword>
<sequence length="289" mass="32679" precursor="true">MNPRFSRKVIGFLFYLPLIALVVGFFAYLLASSIFISFKNVLFGGMAAAKFVGFSNYIELFFSRDFWYSMRFSFIFGITTAFLELALGFLLAYYFYSKFRGSKFLFTFLISPMFIAPSLFGLMNRILFNNFIGLIPGYVRSLFGISVDFFHPNNIFWTLVGIDLLQWTPFLFLIIYAALLGIPIQLIEAASIDGAGRFQKVVNIVLPYIKPALISGGFLRFIESFRSFDSIYVLTGGGPGSLTTTISIFIYRTSFTMGNQGLSSAAGILLFLVMLFPLFLASKVMRKEW</sequence>
<evidence type="ECO:0000259" key="8">
    <source>
        <dbReference type="PROSITE" id="PS50928"/>
    </source>
</evidence>
<dbReference type="eggNOG" id="COG1175">
    <property type="taxonomic scope" value="Bacteria"/>
</dbReference>
<keyword evidence="2 7" id="KW-0813">Transport</keyword>
<feature type="transmembrane region" description="Helical" evidence="7">
    <location>
        <begin position="42"/>
        <end position="62"/>
    </location>
</feature>
<dbReference type="CDD" id="cd06261">
    <property type="entry name" value="TM_PBP2"/>
    <property type="match status" value="1"/>
</dbReference>
<feature type="transmembrane region" description="Helical" evidence="7">
    <location>
        <begin position="102"/>
        <end position="120"/>
    </location>
</feature>
<feature type="transmembrane region" description="Helical" evidence="7">
    <location>
        <begin position="12"/>
        <end position="36"/>
    </location>
</feature>
<gene>
    <name evidence="9" type="ORF">Theth_0331</name>
</gene>
<dbReference type="Gene3D" id="1.10.3720.10">
    <property type="entry name" value="MetI-like"/>
    <property type="match status" value="1"/>
</dbReference>
<dbReference type="GO" id="GO:0055085">
    <property type="term" value="P:transmembrane transport"/>
    <property type="evidence" value="ECO:0007669"/>
    <property type="project" value="InterPro"/>
</dbReference>
<evidence type="ECO:0000256" key="5">
    <source>
        <dbReference type="ARBA" id="ARBA00022989"/>
    </source>
</evidence>
<dbReference type="KEGG" id="tta:Theth_0331"/>
<feature type="transmembrane region" description="Helical" evidence="7">
    <location>
        <begin position="262"/>
        <end position="281"/>
    </location>
</feature>
<evidence type="ECO:0000256" key="1">
    <source>
        <dbReference type="ARBA" id="ARBA00004651"/>
    </source>
</evidence>
<dbReference type="GO" id="GO:0005886">
    <property type="term" value="C:plasma membrane"/>
    <property type="evidence" value="ECO:0007669"/>
    <property type="project" value="UniProtKB-SubCell"/>
</dbReference>
<accession>F7YVC3</accession>